<dbReference type="OrthoDB" id="8282715at2"/>
<proteinExistence type="predicted"/>
<dbReference type="EMBL" id="SDVB01000238">
    <property type="protein sequence ID" value="RYC12360.1"/>
    <property type="molecule type" value="Genomic_DNA"/>
</dbReference>
<comment type="caution">
    <text evidence="3">The sequence shown here is derived from an EMBL/GenBank/DDBJ whole genome shotgun (WGS) entry which is preliminary data.</text>
</comment>
<feature type="domain" description="Hemerythrin-like" evidence="2">
    <location>
        <begin position="33"/>
        <end position="161"/>
    </location>
</feature>
<keyword evidence="4" id="KW-1185">Reference proteome</keyword>
<evidence type="ECO:0000313" key="3">
    <source>
        <dbReference type="EMBL" id="RYC12360.1"/>
    </source>
</evidence>
<dbReference type="InterPro" id="IPR012312">
    <property type="entry name" value="Hemerythrin-like"/>
</dbReference>
<dbReference type="AlphaFoldDB" id="A0A4Q2T5I5"/>
<dbReference type="Gene3D" id="1.20.120.520">
    <property type="entry name" value="nmb1532 protein domain like"/>
    <property type="match status" value="1"/>
</dbReference>
<evidence type="ECO:0000259" key="2">
    <source>
        <dbReference type="Pfam" id="PF01814"/>
    </source>
</evidence>
<evidence type="ECO:0000313" key="4">
    <source>
        <dbReference type="Proteomes" id="UP000291088"/>
    </source>
</evidence>
<gene>
    <name evidence="3" type="ORF">EUU22_15080</name>
</gene>
<feature type="region of interest" description="Disordered" evidence="1">
    <location>
        <begin position="1"/>
        <end position="26"/>
    </location>
</feature>
<organism evidence="3 4">
    <name type="scientific">Ciceribacter ferrooxidans</name>
    <dbReference type="NCBI Taxonomy" id="2509717"/>
    <lineage>
        <taxon>Bacteria</taxon>
        <taxon>Pseudomonadati</taxon>
        <taxon>Pseudomonadota</taxon>
        <taxon>Alphaproteobacteria</taxon>
        <taxon>Hyphomicrobiales</taxon>
        <taxon>Rhizobiaceae</taxon>
        <taxon>Ciceribacter</taxon>
    </lineage>
</organism>
<dbReference type="Pfam" id="PF01814">
    <property type="entry name" value="Hemerythrin"/>
    <property type="match status" value="1"/>
</dbReference>
<dbReference type="Proteomes" id="UP000291088">
    <property type="component" value="Unassembled WGS sequence"/>
</dbReference>
<feature type="compositionally biased region" description="Low complexity" evidence="1">
    <location>
        <begin position="10"/>
        <end position="23"/>
    </location>
</feature>
<name>A0A4Q2T5I5_9HYPH</name>
<protein>
    <submittedName>
        <fullName evidence="3">Hemerythrin domain-containing protein</fullName>
    </submittedName>
</protein>
<reference evidence="3 4" key="1">
    <citation type="submission" date="2019-01" db="EMBL/GenBank/DDBJ databases">
        <authorList>
            <person name="Deng T."/>
        </authorList>
    </citation>
    <scope>NUCLEOTIDE SEQUENCE [LARGE SCALE GENOMIC DNA]</scope>
    <source>
        <strain evidence="3 4">F8825</strain>
    </source>
</reference>
<sequence length="175" mass="19730">MTVMKAKTNGTGSETTSGSPVSSAPLNDNQRTLAWLRRAHDEQLALCNELEEIADSLPSNVDRQKCLYAAKMLGPLVQNIHEYEETVLFPWIESQRGPQLRETIERLKFEHCEDECFAEELTDALLKLGTGDVVNMEAVGYMLRGFFEGMRRHIAFERDCLLTHLPPDAAPEGQH</sequence>
<evidence type="ECO:0000256" key="1">
    <source>
        <dbReference type="SAM" id="MobiDB-lite"/>
    </source>
</evidence>
<accession>A0A4Q2T5I5</accession>